<keyword evidence="11" id="KW-1185">Reference proteome</keyword>
<evidence type="ECO:0000259" key="9">
    <source>
        <dbReference type="Pfam" id="PF13614"/>
    </source>
</evidence>
<dbReference type="EMBL" id="JBBMEJ010000023">
    <property type="protein sequence ID" value="MEQ2372199.1"/>
    <property type="molecule type" value="Genomic_DNA"/>
</dbReference>
<evidence type="ECO:0000256" key="7">
    <source>
        <dbReference type="ARBA" id="ARBA00023137"/>
    </source>
</evidence>
<dbReference type="PANTHER" id="PTHR32309:SF13">
    <property type="entry name" value="FERRIC ENTEROBACTIN TRANSPORT PROTEIN FEPE"/>
    <property type="match status" value="1"/>
</dbReference>
<keyword evidence="5 10" id="KW-0418">Kinase</keyword>
<dbReference type="SUPFAM" id="SSF52540">
    <property type="entry name" value="P-loop containing nucleoside triphosphate hydrolases"/>
    <property type="match status" value="1"/>
</dbReference>
<evidence type="ECO:0000256" key="8">
    <source>
        <dbReference type="ARBA" id="ARBA00051245"/>
    </source>
</evidence>
<evidence type="ECO:0000256" key="1">
    <source>
        <dbReference type="ARBA" id="ARBA00007316"/>
    </source>
</evidence>
<evidence type="ECO:0000256" key="5">
    <source>
        <dbReference type="ARBA" id="ARBA00022777"/>
    </source>
</evidence>
<dbReference type="RefSeq" id="WP_349057520.1">
    <property type="nucleotide sequence ID" value="NZ_JBBMEJ010000023.1"/>
</dbReference>
<dbReference type="PANTHER" id="PTHR32309">
    <property type="entry name" value="TYROSINE-PROTEIN KINASE"/>
    <property type="match status" value="1"/>
</dbReference>
<evidence type="ECO:0000313" key="10">
    <source>
        <dbReference type="EMBL" id="MEQ2372199.1"/>
    </source>
</evidence>
<dbReference type="InterPro" id="IPR027417">
    <property type="entry name" value="P-loop_NTPase"/>
</dbReference>
<dbReference type="Proteomes" id="UP001473063">
    <property type="component" value="Unassembled WGS sequence"/>
</dbReference>
<gene>
    <name evidence="10" type="ORF">WMO28_14930</name>
</gene>
<evidence type="ECO:0000256" key="4">
    <source>
        <dbReference type="ARBA" id="ARBA00022741"/>
    </source>
</evidence>
<evidence type="ECO:0000256" key="2">
    <source>
        <dbReference type="ARBA" id="ARBA00011903"/>
    </source>
</evidence>
<comment type="catalytic activity">
    <reaction evidence="8">
        <text>L-tyrosyl-[protein] + ATP = O-phospho-L-tyrosyl-[protein] + ADP + H(+)</text>
        <dbReference type="Rhea" id="RHEA:10596"/>
        <dbReference type="Rhea" id="RHEA-COMP:10136"/>
        <dbReference type="Rhea" id="RHEA-COMP:20101"/>
        <dbReference type="ChEBI" id="CHEBI:15378"/>
        <dbReference type="ChEBI" id="CHEBI:30616"/>
        <dbReference type="ChEBI" id="CHEBI:46858"/>
        <dbReference type="ChEBI" id="CHEBI:61978"/>
        <dbReference type="ChEBI" id="CHEBI:456216"/>
        <dbReference type="EC" id="2.7.10.2"/>
    </reaction>
</comment>
<proteinExistence type="inferred from homology"/>
<sequence>MSALRTRVEKEMREKNLRTILISSSLPGEGKTTVSLNLALSLAQRDKKVLLIDGDLRNPSLHTNLNILQKDIKIGITDVLKGKEKAGEAIINFEDSNLDLILGRKSTGNASELLSSHRMQEAIDELVDYYDYVIIDTPPAAMMADASVVAAFMDAVLYVIRQDYAKVKYITEGIGLLADSDAHVLGCVLNCAENGFGGYGKYGKYGYGYTKYSPEDE</sequence>
<dbReference type="EC" id="2.7.10.2" evidence="2"/>
<protein>
    <recommendedName>
        <fullName evidence="2">non-specific protein-tyrosine kinase</fullName>
        <ecNumber evidence="2">2.7.10.2</ecNumber>
    </recommendedName>
</protein>
<dbReference type="CDD" id="cd05387">
    <property type="entry name" value="BY-kinase"/>
    <property type="match status" value="1"/>
</dbReference>
<dbReference type="InterPro" id="IPR025669">
    <property type="entry name" value="AAA_dom"/>
</dbReference>
<organism evidence="10 11">
    <name type="scientific">Blautia aquisgranensis</name>
    <dbReference type="NCBI Taxonomy" id="3133153"/>
    <lineage>
        <taxon>Bacteria</taxon>
        <taxon>Bacillati</taxon>
        <taxon>Bacillota</taxon>
        <taxon>Clostridia</taxon>
        <taxon>Lachnospirales</taxon>
        <taxon>Lachnospiraceae</taxon>
        <taxon>Blautia</taxon>
    </lineage>
</organism>
<dbReference type="Gene3D" id="3.40.50.300">
    <property type="entry name" value="P-loop containing nucleotide triphosphate hydrolases"/>
    <property type="match status" value="1"/>
</dbReference>
<accession>A0ABV1BHV8</accession>
<evidence type="ECO:0000313" key="11">
    <source>
        <dbReference type="Proteomes" id="UP001473063"/>
    </source>
</evidence>
<evidence type="ECO:0000256" key="3">
    <source>
        <dbReference type="ARBA" id="ARBA00022679"/>
    </source>
</evidence>
<name>A0ABV1BHV8_9FIRM</name>
<feature type="domain" description="AAA" evidence="9">
    <location>
        <begin position="18"/>
        <end position="163"/>
    </location>
</feature>
<comment type="caution">
    <text evidence="10">The sequence shown here is derived from an EMBL/GenBank/DDBJ whole genome shotgun (WGS) entry which is preliminary data.</text>
</comment>
<keyword evidence="4" id="KW-0547">Nucleotide-binding</keyword>
<dbReference type="NCBIfam" id="TIGR01007">
    <property type="entry name" value="eps_fam"/>
    <property type="match status" value="1"/>
</dbReference>
<keyword evidence="7" id="KW-0829">Tyrosine-protein kinase</keyword>
<dbReference type="InterPro" id="IPR005702">
    <property type="entry name" value="Wzc-like_C"/>
</dbReference>
<keyword evidence="3 10" id="KW-0808">Transferase</keyword>
<dbReference type="InterPro" id="IPR050445">
    <property type="entry name" value="Bact_polysacc_biosynth/exp"/>
</dbReference>
<keyword evidence="6" id="KW-0067">ATP-binding</keyword>
<dbReference type="GO" id="GO:0004715">
    <property type="term" value="F:non-membrane spanning protein tyrosine kinase activity"/>
    <property type="evidence" value="ECO:0007669"/>
    <property type="project" value="UniProtKB-EC"/>
</dbReference>
<evidence type="ECO:0000256" key="6">
    <source>
        <dbReference type="ARBA" id="ARBA00022840"/>
    </source>
</evidence>
<reference evidence="10 11" key="1">
    <citation type="submission" date="2024-03" db="EMBL/GenBank/DDBJ databases">
        <title>Human intestinal bacterial collection.</title>
        <authorList>
            <person name="Pauvert C."/>
            <person name="Hitch T.C.A."/>
            <person name="Clavel T."/>
        </authorList>
    </citation>
    <scope>NUCLEOTIDE SEQUENCE [LARGE SCALE GENOMIC DNA]</scope>
    <source>
        <strain evidence="10 11">CLA-JM-H16</strain>
    </source>
</reference>
<dbReference type="Pfam" id="PF13614">
    <property type="entry name" value="AAA_31"/>
    <property type="match status" value="1"/>
</dbReference>
<comment type="similarity">
    <text evidence="1">Belongs to the CpsD/CapB family.</text>
</comment>